<dbReference type="InterPro" id="IPR013783">
    <property type="entry name" value="Ig-like_fold"/>
</dbReference>
<sequence length="426" mass="45196">MQHTLLNATSLIFIDAHLEEIDTLCANLPHDAEIQLLNSEENLLIQIAAQLKNRNDIAALHLITHGRSGELLLGDNGVFLETLPLYGKELLAITQAMSSEGEILIYGCEVAFGERGSAFVEMLRDITGLKIAASTHKVGSSELGGSWELDNAHVNSIVSPLVVSEFKGVLDPSPDTTAPVITSTPITTVDEGSRYNYALAATDDNTVTWSVKGGTALPSWLSLGKGESLTTLVPDFSDPRGMAYNEVTGDIYATANSFLSFMMEVATESFIWKISPNGDKALFTTSVSGQIGSMVIVGDYLYAGNLSLGSGIAGEIVRYDLSDTDGAVTPEVLLSLDSPGIYSAGALGLAAHGSFLYAVDYANSKILKIDLANLTAEPMVYLDLGLQNKSQPYGIAFDAAGNLYGTLLGAQEGGVGEVYKFDGTNF</sequence>
<dbReference type="RefSeq" id="WP_011371882.1">
    <property type="nucleotide sequence ID" value="NC_007575.1"/>
</dbReference>
<protein>
    <recommendedName>
        <fullName evidence="1">DUF4347 domain-containing protein</fullName>
    </recommendedName>
</protein>
<reference evidence="2 3" key="1">
    <citation type="journal article" date="2008" name="Appl. Environ. Microbiol.">
        <title>Genome of the epsilonproteobacterial chemolithoautotroph Sulfurimonas denitrificans.</title>
        <authorList>
            <person name="Sievert S.M."/>
            <person name="Scott K.M."/>
            <person name="Klotz M.G."/>
            <person name="Chain P.S.G."/>
            <person name="Hauser L.J."/>
            <person name="Hemp J."/>
            <person name="Huegler M."/>
            <person name="Land M."/>
            <person name="Lapidus A."/>
            <person name="Larimer F.W."/>
            <person name="Lucas S."/>
            <person name="Malfatti S.A."/>
            <person name="Meyer F."/>
            <person name="Paulsen I.T."/>
            <person name="Ren Q."/>
            <person name="Simon J."/>
            <person name="Bailey K."/>
            <person name="Diaz E."/>
            <person name="Fitzpatrick K.A."/>
            <person name="Glover B."/>
            <person name="Gwatney N."/>
            <person name="Korajkic A."/>
            <person name="Long A."/>
            <person name="Mobberley J.M."/>
            <person name="Pantry S.N."/>
            <person name="Pazder G."/>
            <person name="Peterson S."/>
            <person name="Quintanilla J.D."/>
            <person name="Sprinkle R."/>
            <person name="Stephens J."/>
            <person name="Thomas P."/>
            <person name="Vaughn R."/>
            <person name="Weber M.J."/>
            <person name="Wooten L.L."/>
        </authorList>
    </citation>
    <scope>NUCLEOTIDE SEQUENCE [LARGE SCALE GENOMIC DNA]</scope>
    <source>
        <strain evidence="3">ATCC 33889 / DSM 1251</strain>
    </source>
</reference>
<dbReference type="Pfam" id="PF05345">
    <property type="entry name" value="He_PIG"/>
    <property type="match status" value="1"/>
</dbReference>
<dbReference type="SUPFAM" id="SSF63825">
    <property type="entry name" value="YWTD domain"/>
    <property type="match status" value="1"/>
</dbReference>
<dbReference type="InterPro" id="IPR025592">
    <property type="entry name" value="DUF4347"/>
</dbReference>
<evidence type="ECO:0000259" key="1">
    <source>
        <dbReference type="Pfam" id="PF14252"/>
    </source>
</evidence>
<dbReference type="eggNOG" id="COG2931">
    <property type="taxonomic scope" value="Bacteria"/>
</dbReference>
<evidence type="ECO:0000313" key="2">
    <source>
        <dbReference type="EMBL" id="ABB43527.1"/>
    </source>
</evidence>
<keyword evidence="3" id="KW-1185">Reference proteome</keyword>
<evidence type="ECO:0000313" key="3">
    <source>
        <dbReference type="Proteomes" id="UP000002714"/>
    </source>
</evidence>
<dbReference type="Pfam" id="PF14252">
    <property type="entry name" value="DUF4347"/>
    <property type="match status" value="1"/>
</dbReference>
<feature type="domain" description="DUF4347" evidence="1">
    <location>
        <begin position="11"/>
        <end position="168"/>
    </location>
</feature>
<dbReference type="Gene3D" id="2.60.40.10">
    <property type="entry name" value="Immunoglobulins"/>
    <property type="match status" value="1"/>
</dbReference>
<dbReference type="OrthoDB" id="5454111at2"/>
<proteinExistence type="predicted"/>
<gene>
    <name evidence="2" type="ordered locus">Suden_0246</name>
</gene>
<dbReference type="AlphaFoldDB" id="Q30U04"/>
<dbReference type="Proteomes" id="UP000002714">
    <property type="component" value="Chromosome"/>
</dbReference>
<dbReference type="HOGENOM" id="CLU_643918_0_0_7"/>
<dbReference type="KEGG" id="tdn:Suden_0246"/>
<dbReference type="STRING" id="326298.Suden_0246"/>
<name>Q30U04_SULDN</name>
<organism evidence="2 3">
    <name type="scientific">Sulfurimonas denitrificans (strain ATCC 33889 / DSM 1251)</name>
    <name type="common">Thiomicrospira denitrificans (strain ATCC 33889 / DSM 1251)</name>
    <dbReference type="NCBI Taxonomy" id="326298"/>
    <lineage>
        <taxon>Bacteria</taxon>
        <taxon>Pseudomonadati</taxon>
        <taxon>Campylobacterota</taxon>
        <taxon>Epsilonproteobacteria</taxon>
        <taxon>Campylobacterales</taxon>
        <taxon>Sulfurimonadaceae</taxon>
        <taxon>Sulfurimonas</taxon>
    </lineage>
</organism>
<accession>Q30U04</accession>
<dbReference type="EMBL" id="CP000153">
    <property type="protein sequence ID" value="ABB43527.1"/>
    <property type="molecule type" value="Genomic_DNA"/>
</dbReference>